<gene>
    <name evidence="2" type="ORF">BaRGS_00040551</name>
</gene>
<dbReference type="EMBL" id="JACVVK020000842">
    <property type="protein sequence ID" value="KAK7441969.1"/>
    <property type="molecule type" value="Genomic_DNA"/>
</dbReference>
<sequence length="148" mass="16868">MTKRVKRPPISCGAQGADIKHPSRGHVMAKEDDYKMAYVTLELSRYHGNKTAAEGTFPLHTLSYNEAGERLYGSEMAMFSTVRCWGLRPPPVSCTLLGDGVTFDFPELFKESKSQTEKQTTELKKQERQVAVEQQKNWDKLSVPPWFR</sequence>
<evidence type="ECO:0000313" key="2">
    <source>
        <dbReference type="EMBL" id="KAK7441969.1"/>
    </source>
</evidence>
<dbReference type="Proteomes" id="UP001519460">
    <property type="component" value="Unassembled WGS sequence"/>
</dbReference>
<accession>A0ABD0J095</accession>
<protein>
    <submittedName>
        <fullName evidence="2">Uncharacterized protein</fullName>
    </submittedName>
</protein>
<evidence type="ECO:0000313" key="3">
    <source>
        <dbReference type="Proteomes" id="UP001519460"/>
    </source>
</evidence>
<keyword evidence="3" id="KW-1185">Reference proteome</keyword>
<name>A0ABD0J095_9CAEN</name>
<feature type="region of interest" description="Disordered" evidence="1">
    <location>
        <begin position="112"/>
        <end position="136"/>
    </location>
</feature>
<dbReference type="AlphaFoldDB" id="A0ABD0J095"/>
<evidence type="ECO:0000256" key="1">
    <source>
        <dbReference type="SAM" id="MobiDB-lite"/>
    </source>
</evidence>
<proteinExistence type="predicted"/>
<comment type="caution">
    <text evidence="2">The sequence shown here is derived from an EMBL/GenBank/DDBJ whole genome shotgun (WGS) entry which is preliminary data.</text>
</comment>
<organism evidence="2 3">
    <name type="scientific">Batillaria attramentaria</name>
    <dbReference type="NCBI Taxonomy" id="370345"/>
    <lineage>
        <taxon>Eukaryota</taxon>
        <taxon>Metazoa</taxon>
        <taxon>Spiralia</taxon>
        <taxon>Lophotrochozoa</taxon>
        <taxon>Mollusca</taxon>
        <taxon>Gastropoda</taxon>
        <taxon>Caenogastropoda</taxon>
        <taxon>Sorbeoconcha</taxon>
        <taxon>Cerithioidea</taxon>
        <taxon>Batillariidae</taxon>
        <taxon>Batillaria</taxon>
    </lineage>
</organism>
<feature type="compositionally biased region" description="Basic and acidic residues" evidence="1">
    <location>
        <begin position="112"/>
        <end position="130"/>
    </location>
</feature>
<reference evidence="2 3" key="1">
    <citation type="journal article" date="2023" name="Sci. Data">
        <title>Genome assembly of the Korean intertidal mud-creeper Batillaria attramentaria.</title>
        <authorList>
            <person name="Patra A.K."/>
            <person name="Ho P.T."/>
            <person name="Jun S."/>
            <person name="Lee S.J."/>
            <person name="Kim Y."/>
            <person name="Won Y.J."/>
        </authorList>
    </citation>
    <scope>NUCLEOTIDE SEQUENCE [LARGE SCALE GENOMIC DNA]</scope>
    <source>
        <strain evidence="2">Wonlab-2016</strain>
    </source>
</reference>